<organism evidence="2 3">
    <name type="scientific">Micrococcus endophyticus</name>
    <dbReference type="NCBI Taxonomy" id="455343"/>
    <lineage>
        <taxon>Bacteria</taxon>
        <taxon>Bacillati</taxon>
        <taxon>Actinomycetota</taxon>
        <taxon>Actinomycetes</taxon>
        <taxon>Micrococcales</taxon>
        <taxon>Micrococcaceae</taxon>
        <taxon>Micrococcus</taxon>
    </lineage>
</organism>
<proteinExistence type="predicted"/>
<keyword evidence="3" id="KW-1185">Reference proteome</keyword>
<dbReference type="RefSeq" id="WP_184172391.1">
    <property type="nucleotide sequence ID" value="NZ_BAABAG010000013.1"/>
</dbReference>
<evidence type="ECO:0000313" key="2">
    <source>
        <dbReference type="EMBL" id="MBB5849027.1"/>
    </source>
</evidence>
<comment type="caution">
    <text evidence="2">The sequence shown here is derived from an EMBL/GenBank/DDBJ whole genome shotgun (WGS) entry which is preliminary data.</text>
</comment>
<protein>
    <submittedName>
        <fullName evidence="2">Uncharacterized protein</fullName>
    </submittedName>
</protein>
<sequence length="290" mass="31666">MEYLVPVLAVVLIGALAFAVSRWMSAARDRQTAEPRTPSGRPLEIGPERARQAAALLDEDAHRRVYGHIAQSRVMEAVRDYRAHTGRSLKDAVMDVQSLAVHPQVYSVPATEQEAPEEAEVRDPRTRATPPVPARDEATDGERQGPERADVVEEGADDPAADDEPRPEAESGLSAEEGRVDDGAASGTEPRPGTSEPARADELTALTVPADWSAAPAEEEPPFEVEVMRGMDSVRLSSQDLPPWLRDQLSAMVRDGNLESAAVQLSSHSQLSVPEAYELLRRMRERRGKD</sequence>
<dbReference type="AlphaFoldDB" id="A0A7W9JKP8"/>
<feature type="compositionally biased region" description="Acidic residues" evidence="1">
    <location>
        <begin position="152"/>
        <end position="162"/>
    </location>
</feature>
<dbReference type="EMBL" id="JACHMW010000001">
    <property type="protein sequence ID" value="MBB5849027.1"/>
    <property type="molecule type" value="Genomic_DNA"/>
</dbReference>
<accession>A0A7W9JKP8</accession>
<evidence type="ECO:0000313" key="3">
    <source>
        <dbReference type="Proteomes" id="UP000567246"/>
    </source>
</evidence>
<feature type="region of interest" description="Disordered" evidence="1">
    <location>
        <begin position="28"/>
        <end position="47"/>
    </location>
</feature>
<feature type="region of interest" description="Disordered" evidence="1">
    <location>
        <begin position="105"/>
        <end position="221"/>
    </location>
</feature>
<gene>
    <name evidence="2" type="ORF">HDA33_001591</name>
</gene>
<reference evidence="2 3" key="1">
    <citation type="submission" date="2020-08" db="EMBL/GenBank/DDBJ databases">
        <title>Sequencing the genomes of 1000 actinobacteria strains.</title>
        <authorList>
            <person name="Klenk H.-P."/>
        </authorList>
    </citation>
    <scope>NUCLEOTIDE SEQUENCE [LARGE SCALE GENOMIC DNA]</scope>
    <source>
        <strain evidence="2 3">DSM 17945</strain>
    </source>
</reference>
<name>A0A7W9JKP8_9MICC</name>
<dbReference type="Proteomes" id="UP000567246">
    <property type="component" value="Unassembled WGS sequence"/>
</dbReference>
<evidence type="ECO:0000256" key="1">
    <source>
        <dbReference type="SAM" id="MobiDB-lite"/>
    </source>
</evidence>
<feature type="compositionally biased region" description="Basic and acidic residues" evidence="1">
    <location>
        <begin position="134"/>
        <end position="151"/>
    </location>
</feature>